<dbReference type="InterPro" id="IPR009057">
    <property type="entry name" value="Homeodomain-like_sf"/>
</dbReference>
<evidence type="ECO:0000313" key="7">
    <source>
        <dbReference type="Proteomes" id="UP000274843"/>
    </source>
</evidence>
<dbReference type="AlphaFoldDB" id="A0A3N2H5I6"/>
<feature type="domain" description="HTH tetR-type" evidence="5">
    <location>
        <begin position="6"/>
        <end position="66"/>
    </location>
</feature>
<proteinExistence type="predicted"/>
<dbReference type="EMBL" id="RKHY01000001">
    <property type="protein sequence ID" value="ROS44178.1"/>
    <property type="molecule type" value="Genomic_DNA"/>
</dbReference>
<dbReference type="PROSITE" id="PS50977">
    <property type="entry name" value="HTH_TETR_2"/>
    <property type="match status" value="1"/>
</dbReference>
<gene>
    <name evidence="6" type="ORF">EDD35_6608</name>
</gene>
<accession>A0A3N2H5I6</accession>
<dbReference type="RefSeq" id="WP_123686190.1">
    <property type="nucleotide sequence ID" value="NZ_RKHY01000001.1"/>
</dbReference>
<dbReference type="Proteomes" id="UP000274843">
    <property type="component" value="Unassembled WGS sequence"/>
</dbReference>
<keyword evidence="7" id="KW-1185">Reference proteome</keyword>
<protein>
    <submittedName>
        <fullName evidence="6">TetR family transcriptional regulator</fullName>
    </submittedName>
</protein>
<keyword evidence="3" id="KW-0804">Transcription</keyword>
<sequence length="189" mass="20736">MARSRQFDEGEVVARATELFHRRGYHATSTRDLGEALALNPSSLYRTFGDKHALFLRALDHYQASESARCTAALEDDRPVRLVLREWLYSMVEPTDLPGCLVIHTATELGTDDPETSRRVDAAFQGTTAAIAALLRRGIAAGELAADLDAEATADLLFTTLAGLRVRHRAGHDLQRLRAAVDQALRVLG</sequence>
<dbReference type="Pfam" id="PF00440">
    <property type="entry name" value="TetR_N"/>
    <property type="match status" value="1"/>
</dbReference>
<evidence type="ECO:0000256" key="3">
    <source>
        <dbReference type="ARBA" id="ARBA00023163"/>
    </source>
</evidence>
<dbReference type="InterPro" id="IPR011075">
    <property type="entry name" value="TetR_C"/>
</dbReference>
<keyword evidence="2 4" id="KW-0238">DNA-binding</keyword>
<dbReference type="Gene3D" id="1.10.357.10">
    <property type="entry name" value="Tetracycline Repressor, domain 2"/>
    <property type="match status" value="1"/>
</dbReference>
<name>A0A3N2H5I6_9PSEU</name>
<reference evidence="6 7" key="1">
    <citation type="submission" date="2018-11" db="EMBL/GenBank/DDBJ databases">
        <title>Sequencing the genomes of 1000 actinobacteria strains.</title>
        <authorList>
            <person name="Klenk H.-P."/>
        </authorList>
    </citation>
    <scope>NUCLEOTIDE SEQUENCE [LARGE SCALE GENOMIC DNA]</scope>
    <source>
        <strain evidence="6 7">DSM 44348</strain>
    </source>
</reference>
<evidence type="ECO:0000313" key="6">
    <source>
        <dbReference type="EMBL" id="ROS44178.1"/>
    </source>
</evidence>
<organism evidence="6 7">
    <name type="scientific">Amycolatopsis thermoflava</name>
    <dbReference type="NCBI Taxonomy" id="84480"/>
    <lineage>
        <taxon>Bacteria</taxon>
        <taxon>Bacillati</taxon>
        <taxon>Actinomycetota</taxon>
        <taxon>Actinomycetes</taxon>
        <taxon>Pseudonocardiales</taxon>
        <taxon>Pseudonocardiaceae</taxon>
        <taxon>Amycolatopsis</taxon>
        <taxon>Amycolatopsis methanolica group</taxon>
    </lineage>
</organism>
<dbReference type="InterPro" id="IPR036271">
    <property type="entry name" value="Tet_transcr_reg_TetR-rel_C_sf"/>
</dbReference>
<evidence type="ECO:0000256" key="1">
    <source>
        <dbReference type="ARBA" id="ARBA00023015"/>
    </source>
</evidence>
<dbReference type="PANTHER" id="PTHR47506:SF1">
    <property type="entry name" value="HTH-TYPE TRANSCRIPTIONAL REGULATOR YJDC"/>
    <property type="match status" value="1"/>
</dbReference>
<keyword evidence="1" id="KW-0805">Transcription regulation</keyword>
<dbReference type="GO" id="GO:0003677">
    <property type="term" value="F:DNA binding"/>
    <property type="evidence" value="ECO:0007669"/>
    <property type="project" value="UniProtKB-UniRule"/>
</dbReference>
<evidence type="ECO:0000259" key="5">
    <source>
        <dbReference type="PROSITE" id="PS50977"/>
    </source>
</evidence>
<feature type="DNA-binding region" description="H-T-H motif" evidence="4">
    <location>
        <begin position="29"/>
        <end position="48"/>
    </location>
</feature>
<evidence type="ECO:0000256" key="2">
    <source>
        <dbReference type="ARBA" id="ARBA00023125"/>
    </source>
</evidence>
<dbReference type="GeneID" id="301847872"/>
<dbReference type="SUPFAM" id="SSF46689">
    <property type="entry name" value="Homeodomain-like"/>
    <property type="match status" value="1"/>
</dbReference>
<dbReference type="InterPro" id="IPR001647">
    <property type="entry name" value="HTH_TetR"/>
</dbReference>
<dbReference type="PANTHER" id="PTHR47506">
    <property type="entry name" value="TRANSCRIPTIONAL REGULATORY PROTEIN"/>
    <property type="match status" value="1"/>
</dbReference>
<dbReference type="SUPFAM" id="SSF48498">
    <property type="entry name" value="Tetracyclin repressor-like, C-terminal domain"/>
    <property type="match status" value="1"/>
</dbReference>
<dbReference type="Gene3D" id="1.10.10.60">
    <property type="entry name" value="Homeodomain-like"/>
    <property type="match status" value="1"/>
</dbReference>
<dbReference type="Pfam" id="PF16925">
    <property type="entry name" value="TetR_C_13"/>
    <property type="match status" value="1"/>
</dbReference>
<comment type="caution">
    <text evidence="6">The sequence shown here is derived from an EMBL/GenBank/DDBJ whole genome shotgun (WGS) entry which is preliminary data.</text>
</comment>
<evidence type="ECO:0000256" key="4">
    <source>
        <dbReference type="PROSITE-ProRule" id="PRU00335"/>
    </source>
</evidence>